<organism evidence="11 12">
    <name type="scientific">Salinivirga cyanobacteriivorans</name>
    <dbReference type="NCBI Taxonomy" id="1307839"/>
    <lineage>
        <taxon>Bacteria</taxon>
        <taxon>Pseudomonadati</taxon>
        <taxon>Bacteroidota</taxon>
        <taxon>Bacteroidia</taxon>
        <taxon>Bacteroidales</taxon>
        <taxon>Salinivirgaceae</taxon>
        <taxon>Salinivirga</taxon>
    </lineage>
</organism>
<keyword evidence="8" id="KW-0406">Ion transport</keyword>
<dbReference type="STRING" id="1307839.L21SP5_00979"/>
<keyword evidence="6 11" id="KW-0067">ATP-binding</keyword>
<evidence type="ECO:0000256" key="2">
    <source>
        <dbReference type="ARBA" id="ARBA00022448"/>
    </source>
</evidence>
<dbReference type="Pfam" id="PF00005">
    <property type="entry name" value="ABC_tran"/>
    <property type="match status" value="1"/>
</dbReference>
<accession>A0A0S2HX84</accession>
<evidence type="ECO:0000256" key="8">
    <source>
        <dbReference type="ARBA" id="ARBA00023065"/>
    </source>
</evidence>
<dbReference type="InterPro" id="IPR027417">
    <property type="entry name" value="P-loop_NTPase"/>
</dbReference>
<keyword evidence="12" id="KW-1185">Reference proteome</keyword>
<dbReference type="Proteomes" id="UP000064893">
    <property type="component" value="Chromosome"/>
</dbReference>
<evidence type="ECO:0000256" key="6">
    <source>
        <dbReference type="ARBA" id="ARBA00022840"/>
    </source>
</evidence>
<protein>
    <submittedName>
        <fullName evidence="11">Putative siderophore transport system ATP-binding protein YusV</fullName>
    </submittedName>
</protein>
<keyword evidence="2" id="KW-0813">Transport</keyword>
<evidence type="ECO:0000259" key="10">
    <source>
        <dbReference type="PROSITE" id="PS50893"/>
    </source>
</evidence>
<sequence length="338" mass="38661">MVGNEIHIKLKKLSVGYNAGRNKRTIIPCINLEAPRGSLIALVGANGTGKSTLLKTLAGLQPPLQGDIEIQGRPLHDYGRPELARKLSFVGTHYDMHSMMRVHQVVSYGRYPYTNIVGKLHETDREQIRKAMHDTGIFHLRDAFVGEISDGEKQRVLIARSLAQDTDIILLDEPTAFLDVRNKFEVLHLLGKLAHERQKIILFSSHDLQIVLGTADLLWFIDQKKIIQGLPEELVLKNTINELFRHSEVFFDPEENEFRIQRQHKFTVNLKGTGALFKWTQRALDRLHIKTGSREGLPEITIEEQNGEIAWIVSYKEKTQRFQALEDLIKYLYSLGLK</sequence>
<gene>
    <name evidence="11" type="primary">yusV</name>
    <name evidence="11" type="ORF">L21SP5_00979</name>
</gene>
<evidence type="ECO:0000256" key="1">
    <source>
        <dbReference type="ARBA" id="ARBA00004202"/>
    </source>
</evidence>
<dbReference type="GO" id="GO:0005524">
    <property type="term" value="F:ATP binding"/>
    <property type="evidence" value="ECO:0007669"/>
    <property type="project" value="UniProtKB-KW"/>
</dbReference>
<evidence type="ECO:0000313" key="11">
    <source>
        <dbReference type="EMBL" id="ALO14646.1"/>
    </source>
</evidence>
<evidence type="ECO:0000256" key="9">
    <source>
        <dbReference type="ARBA" id="ARBA00023136"/>
    </source>
</evidence>
<evidence type="ECO:0000256" key="7">
    <source>
        <dbReference type="ARBA" id="ARBA00023004"/>
    </source>
</evidence>
<keyword evidence="4" id="KW-0410">Iron transport</keyword>
<dbReference type="GO" id="GO:0006826">
    <property type="term" value="P:iron ion transport"/>
    <property type="evidence" value="ECO:0007669"/>
    <property type="project" value="UniProtKB-KW"/>
</dbReference>
<dbReference type="PANTHER" id="PTHR42771:SF2">
    <property type="entry name" value="IRON(3+)-HYDROXAMATE IMPORT ATP-BINDING PROTEIN FHUC"/>
    <property type="match status" value="1"/>
</dbReference>
<dbReference type="SUPFAM" id="SSF52540">
    <property type="entry name" value="P-loop containing nucleoside triphosphate hydrolases"/>
    <property type="match status" value="1"/>
</dbReference>
<dbReference type="AlphaFoldDB" id="A0A0S2HX84"/>
<dbReference type="InterPro" id="IPR051535">
    <property type="entry name" value="Siderophore_ABC-ATPase"/>
</dbReference>
<dbReference type="InterPro" id="IPR003439">
    <property type="entry name" value="ABC_transporter-like_ATP-bd"/>
</dbReference>
<comment type="subcellular location">
    <subcellularLocation>
        <location evidence="1">Cell membrane</location>
        <topology evidence="1">Peripheral membrane protein</topology>
    </subcellularLocation>
</comment>
<dbReference type="PROSITE" id="PS50893">
    <property type="entry name" value="ABC_TRANSPORTER_2"/>
    <property type="match status" value="1"/>
</dbReference>
<dbReference type="Gene3D" id="3.40.50.300">
    <property type="entry name" value="P-loop containing nucleotide triphosphate hydrolases"/>
    <property type="match status" value="1"/>
</dbReference>
<dbReference type="FunFam" id="3.40.50.300:FF:000134">
    <property type="entry name" value="Iron-enterobactin ABC transporter ATP-binding protein"/>
    <property type="match status" value="1"/>
</dbReference>
<dbReference type="GO" id="GO:0005886">
    <property type="term" value="C:plasma membrane"/>
    <property type="evidence" value="ECO:0007669"/>
    <property type="project" value="UniProtKB-SubCell"/>
</dbReference>
<dbReference type="GO" id="GO:0016887">
    <property type="term" value="F:ATP hydrolysis activity"/>
    <property type="evidence" value="ECO:0007669"/>
    <property type="project" value="InterPro"/>
</dbReference>
<dbReference type="RefSeq" id="WP_057952171.1">
    <property type="nucleotide sequence ID" value="NZ_CP013118.1"/>
</dbReference>
<keyword evidence="9" id="KW-0472">Membrane</keyword>
<evidence type="ECO:0000313" key="12">
    <source>
        <dbReference type="Proteomes" id="UP000064893"/>
    </source>
</evidence>
<dbReference type="PANTHER" id="PTHR42771">
    <property type="entry name" value="IRON(3+)-HYDROXAMATE IMPORT ATP-BINDING PROTEIN FHUC"/>
    <property type="match status" value="1"/>
</dbReference>
<keyword evidence="7" id="KW-0408">Iron</keyword>
<keyword evidence="3" id="KW-1003">Cell membrane</keyword>
<dbReference type="OrthoDB" id="9787851at2"/>
<dbReference type="KEGG" id="blq:L21SP5_00979"/>
<reference evidence="11 12" key="1">
    <citation type="submission" date="2015-11" db="EMBL/GenBank/DDBJ databases">
        <title>Description and complete genome sequence of a novel strain predominating in hypersaline microbial mats and representing a new family of the Bacteriodetes phylum.</title>
        <authorList>
            <person name="Spring S."/>
            <person name="Bunk B."/>
            <person name="Sproer C."/>
            <person name="Klenk H.-P."/>
        </authorList>
    </citation>
    <scope>NUCLEOTIDE SEQUENCE [LARGE SCALE GENOMIC DNA]</scope>
    <source>
        <strain evidence="11 12">L21-Spi-D4</strain>
    </source>
</reference>
<evidence type="ECO:0000256" key="3">
    <source>
        <dbReference type="ARBA" id="ARBA00022475"/>
    </source>
</evidence>
<proteinExistence type="predicted"/>
<dbReference type="InterPro" id="IPR003593">
    <property type="entry name" value="AAA+_ATPase"/>
</dbReference>
<keyword evidence="5" id="KW-0547">Nucleotide-binding</keyword>
<evidence type="ECO:0000256" key="5">
    <source>
        <dbReference type="ARBA" id="ARBA00022741"/>
    </source>
</evidence>
<dbReference type="SMART" id="SM00382">
    <property type="entry name" value="AAA"/>
    <property type="match status" value="1"/>
</dbReference>
<dbReference type="CDD" id="cd03214">
    <property type="entry name" value="ABC_Iron-Siderophores_B12_Hemin"/>
    <property type="match status" value="1"/>
</dbReference>
<feature type="domain" description="ABC transporter" evidence="10">
    <location>
        <begin position="8"/>
        <end position="248"/>
    </location>
</feature>
<evidence type="ECO:0000256" key="4">
    <source>
        <dbReference type="ARBA" id="ARBA00022496"/>
    </source>
</evidence>
<name>A0A0S2HX84_9BACT</name>
<dbReference type="EMBL" id="CP013118">
    <property type="protein sequence ID" value="ALO14646.1"/>
    <property type="molecule type" value="Genomic_DNA"/>
</dbReference>